<sequence>MTPRLSQAAQNLSLAEPLLSQKPQFDVEYANEAITLISAEPEGQFKQYIKLVSLGLVGICGTRLHAREALVATTLLFLANAGTNKVHASASNHIAVREYADLLYKRGTQVVEALHERTKPDLPRHIPLVVRGHNIEKEVGSFIRLVVKGNIEWEMSKWSQGLSPCEWLLKLVSFNDFDLAPLDHPKMFHLREGFRNDKQYAGLRAFVAREIPLRKVRDFAAAGVTSYGSDAKYVNMTAQEERDSRLRAEHWARVLIKSLIEAIIENADVVCTTTHMSRSSTYGTFRGSSKAIVLADAGAMSKAEAIVVWGPYFKPCAMGGAVGRRTRTFINSSHKQGDRYSNHFGPEAGISILSHMMGSGNAMFMSG</sequence>
<dbReference type="Proteomes" id="UP000027238">
    <property type="component" value="Unassembled WGS sequence"/>
</dbReference>
<dbReference type="AlphaFoldDB" id="A0A066X9A3"/>
<organism evidence="1 2">
    <name type="scientific">Colletotrichum sublineola</name>
    <name type="common">Sorghum anthracnose fungus</name>
    <dbReference type="NCBI Taxonomy" id="1173701"/>
    <lineage>
        <taxon>Eukaryota</taxon>
        <taxon>Fungi</taxon>
        <taxon>Dikarya</taxon>
        <taxon>Ascomycota</taxon>
        <taxon>Pezizomycotina</taxon>
        <taxon>Sordariomycetes</taxon>
        <taxon>Hypocreomycetidae</taxon>
        <taxon>Glomerellales</taxon>
        <taxon>Glomerellaceae</taxon>
        <taxon>Colletotrichum</taxon>
        <taxon>Colletotrichum graminicola species complex</taxon>
    </lineage>
</organism>
<gene>
    <name evidence="1" type="ORF">CSUB01_08815</name>
</gene>
<reference evidence="2" key="1">
    <citation type="journal article" date="2014" name="Genome Announc.">
        <title>Draft genome sequence of Colletotrichum sublineola, a destructive pathogen of cultivated sorghum.</title>
        <authorList>
            <person name="Baroncelli R."/>
            <person name="Sanz-Martin J.M."/>
            <person name="Rech G.E."/>
            <person name="Sukno S.A."/>
            <person name="Thon M.R."/>
        </authorList>
    </citation>
    <scope>NUCLEOTIDE SEQUENCE [LARGE SCALE GENOMIC DNA]</scope>
    <source>
        <strain evidence="2">TX430BB</strain>
    </source>
</reference>
<evidence type="ECO:0000313" key="1">
    <source>
        <dbReference type="EMBL" id="KDN65708.1"/>
    </source>
</evidence>
<dbReference type="STRING" id="1173701.A0A066X9A3"/>
<dbReference type="OMA" id="FINSSHK"/>
<protein>
    <submittedName>
        <fullName evidence="1">Uncharacterized protein</fullName>
    </submittedName>
</protein>
<dbReference type="OrthoDB" id="6513042at2759"/>
<proteinExistence type="predicted"/>
<dbReference type="eggNOG" id="KOG1802">
    <property type="taxonomic scope" value="Eukaryota"/>
</dbReference>
<dbReference type="EMBL" id="JMSE01001003">
    <property type="protein sequence ID" value="KDN65708.1"/>
    <property type="molecule type" value="Genomic_DNA"/>
</dbReference>
<accession>A0A066X9A3</accession>
<comment type="caution">
    <text evidence="1">The sequence shown here is derived from an EMBL/GenBank/DDBJ whole genome shotgun (WGS) entry which is preliminary data.</text>
</comment>
<evidence type="ECO:0000313" key="2">
    <source>
        <dbReference type="Proteomes" id="UP000027238"/>
    </source>
</evidence>
<name>A0A066X9A3_COLSU</name>
<dbReference type="HOGENOM" id="CLU_633138_0_0_1"/>
<keyword evidence="2" id="KW-1185">Reference proteome</keyword>